<organism evidence="1 2">
    <name type="scientific">Vibrio xiamenensis</name>
    <dbReference type="NCBI Taxonomy" id="861298"/>
    <lineage>
        <taxon>Bacteria</taxon>
        <taxon>Pseudomonadati</taxon>
        <taxon>Pseudomonadota</taxon>
        <taxon>Gammaproteobacteria</taxon>
        <taxon>Vibrionales</taxon>
        <taxon>Vibrionaceae</taxon>
        <taxon>Vibrio</taxon>
    </lineage>
</organism>
<reference evidence="1 2" key="1">
    <citation type="submission" date="2016-10" db="EMBL/GenBank/DDBJ databases">
        <authorList>
            <person name="de Groot N.N."/>
        </authorList>
    </citation>
    <scope>NUCLEOTIDE SEQUENCE [LARGE SCALE GENOMIC DNA]</scope>
    <source>
        <strain evidence="1 2">CGMCC 1.10228</strain>
    </source>
</reference>
<evidence type="ECO:0000313" key="2">
    <source>
        <dbReference type="Proteomes" id="UP000198854"/>
    </source>
</evidence>
<dbReference type="RefSeq" id="WP_093275042.1">
    <property type="nucleotide sequence ID" value="NZ_FNDD01000016.1"/>
</dbReference>
<gene>
    <name evidence="1" type="ORF">SAMN04488136_11675</name>
</gene>
<sequence length="305" mass="34653">MDNQANEQFTSLINEVIGIESSPANMIQKLSSIYQDYISLGHDNPFDRLDAWAYSVALVSRTFSFGISTTIDLVNNGFDEDFKRPRYYEIMHYWQLKANGYTGTYWVSRKDYPAIKKIQEQVVNGDLGSAIRTWQAINNPFSQNKDNCTKAIGFSLSLAEPLSDYINLLMPCEQSQTKALINFPYKQCGLNTNPLAVTFWASLFLLTNDIKIGLSVSEIRTMLEARASYSEGYAVLHNQYLKKTEQSVPEKEGVTEFIYSTIETLLEISGIQISNGMVLLLSPLEILSSSKELSEIYRFINQLRF</sequence>
<dbReference type="Proteomes" id="UP000198854">
    <property type="component" value="Unassembled WGS sequence"/>
</dbReference>
<name>A0A1G8CJE6_9VIBR</name>
<dbReference type="STRING" id="861298.SAMN04488136_11675"/>
<protein>
    <submittedName>
        <fullName evidence="1">Uncharacterized protein</fullName>
    </submittedName>
</protein>
<keyword evidence="2" id="KW-1185">Reference proteome</keyword>
<accession>A0A1G8CJE6</accession>
<evidence type="ECO:0000313" key="1">
    <source>
        <dbReference type="EMBL" id="SDH45000.1"/>
    </source>
</evidence>
<dbReference type="AlphaFoldDB" id="A0A1G8CJE6"/>
<proteinExistence type="predicted"/>
<dbReference type="EMBL" id="FNDD01000016">
    <property type="protein sequence ID" value="SDH45000.1"/>
    <property type="molecule type" value="Genomic_DNA"/>
</dbReference>